<evidence type="ECO:0000256" key="11">
    <source>
        <dbReference type="RuleBase" id="RU003783"/>
    </source>
</evidence>
<feature type="site" description="Interaction with substrate tRNA" evidence="10">
    <location>
        <position position="105"/>
    </location>
</feature>
<accession>A0A9X3YJU5</accession>
<keyword evidence="7 10" id="KW-0067">ATP-binding</keyword>
<dbReference type="PANTHER" id="PTHR11088:SF60">
    <property type="entry name" value="TRNA DIMETHYLALLYLTRANSFERASE"/>
    <property type="match status" value="1"/>
</dbReference>
<evidence type="ECO:0000256" key="7">
    <source>
        <dbReference type="ARBA" id="ARBA00022840"/>
    </source>
</evidence>
<dbReference type="Gene3D" id="3.40.50.300">
    <property type="entry name" value="P-loop containing nucleotide triphosphate hydrolases"/>
    <property type="match status" value="1"/>
</dbReference>
<dbReference type="SUPFAM" id="SSF52540">
    <property type="entry name" value="P-loop containing nucleoside triphosphate hydrolases"/>
    <property type="match status" value="2"/>
</dbReference>
<feature type="binding site" evidence="10">
    <location>
        <begin position="14"/>
        <end position="21"/>
    </location>
    <ligand>
        <name>ATP</name>
        <dbReference type="ChEBI" id="CHEBI:30616"/>
    </ligand>
</feature>
<dbReference type="InterPro" id="IPR018022">
    <property type="entry name" value="IPT"/>
</dbReference>
<comment type="similarity">
    <text evidence="3 10 13">Belongs to the IPP transferase family.</text>
</comment>
<evidence type="ECO:0000256" key="2">
    <source>
        <dbReference type="ARBA" id="ARBA00003213"/>
    </source>
</evidence>
<comment type="function">
    <text evidence="2 10 12">Catalyzes the transfer of a dimethylallyl group onto the adenine at position 37 in tRNAs that read codons beginning with uridine, leading to the formation of N6-(dimethylallyl)adenosine (i(6)A).</text>
</comment>
<comment type="subunit">
    <text evidence="10">Monomer.</text>
</comment>
<dbReference type="Gene3D" id="1.10.20.140">
    <property type="match status" value="1"/>
</dbReference>
<dbReference type="GO" id="GO:0006400">
    <property type="term" value="P:tRNA modification"/>
    <property type="evidence" value="ECO:0007669"/>
    <property type="project" value="TreeGrafter"/>
</dbReference>
<proteinExistence type="inferred from homology"/>
<dbReference type="EC" id="2.5.1.75" evidence="10"/>
<evidence type="ECO:0000313" key="15">
    <source>
        <dbReference type="Proteomes" id="UP001139971"/>
    </source>
</evidence>
<evidence type="ECO:0000256" key="9">
    <source>
        <dbReference type="ARBA" id="ARBA00049563"/>
    </source>
</evidence>
<dbReference type="NCBIfam" id="TIGR00174">
    <property type="entry name" value="miaA"/>
    <property type="match status" value="1"/>
</dbReference>
<name>A0A9X3YJU5_9GAMM</name>
<dbReference type="AlphaFoldDB" id="A0A9X3YJU5"/>
<keyword evidence="8 10" id="KW-0460">Magnesium</keyword>
<dbReference type="RefSeq" id="WP_263543369.1">
    <property type="nucleotide sequence ID" value="NZ_JAOVZO020000003.1"/>
</dbReference>
<reference evidence="14" key="1">
    <citation type="submission" date="2023-02" db="EMBL/GenBank/DDBJ databases">
        <title>Tahibacter soli sp. nov. isolated from soil.</title>
        <authorList>
            <person name="Baek J.H."/>
            <person name="Lee J.K."/>
            <person name="Choi D.G."/>
            <person name="Jeon C.O."/>
        </authorList>
    </citation>
    <scope>NUCLEOTIDE SEQUENCE</scope>
    <source>
        <strain evidence="14">BL</strain>
    </source>
</reference>
<keyword evidence="15" id="KW-1185">Reference proteome</keyword>
<dbReference type="Pfam" id="PF01715">
    <property type="entry name" value="IPPT"/>
    <property type="match status" value="1"/>
</dbReference>
<keyword evidence="5 10" id="KW-0819">tRNA processing</keyword>
<dbReference type="FunFam" id="1.10.20.140:FF:000001">
    <property type="entry name" value="tRNA dimethylallyltransferase"/>
    <property type="match status" value="1"/>
</dbReference>
<feature type="region of interest" description="Interaction with substrate tRNA" evidence="10">
    <location>
        <begin position="163"/>
        <end position="167"/>
    </location>
</feature>
<dbReference type="GO" id="GO:0005524">
    <property type="term" value="F:ATP binding"/>
    <property type="evidence" value="ECO:0007669"/>
    <property type="project" value="UniProtKB-UniRule"/>
</dbReference>
<dbReference type="EMBL" id="JAOVZO020000003">
    <property type="protein sequence ID" value="MDC8012113.1"/>
    <property type="molecule type" value="Genomic_DNA"/>
</dbReference>
<sequence>MPADRRPLAILLMGPTASGKTALACALADRFAVDLVSVDSALVYRGLDIGSAKPDAATLARWPHRLIDIREPDAPYSAGDFREDALREMADIVAAGRTPLLVGGTGLYFRALTTGFSDLPPADPDVRARLAGELDRDGLAALHARLAARDPAAALRIRASDTQRVLRALEVIAVSGRPLSELHGTRGERPPYRFLKLALMPRDRAPLHARIAQRFEAMLAMGFLDEVKKLRSRGDLHADLPAMRAVGYRQAWQHLDGELDAREFAERGVFATRQLAKRQITMLRAEIDALALDPERTDLIDQAVRAVAAFLPE</sequence>
<feature type="region of interest" description="Interaction with substrate tRNA" evidence="10">
    <location>
        <begin position="39"/>
        <end position="42"/>
    </location>
</feature>
<feature type="site" description="Interaction with substrate tRNA" evidence="10">
    <location>
        <position position="127"/>
    </location>
</feature>
<dbReference type="InterPro" id="IPR039657">
    <property type="entry name" value="Dimethylallyltransferase"/>
</dbReference>
<evidence type="ECO:0000256" key="6">
    <source>
        <dbReference type="ARBA" id="ARBA00022741"/>
    </source>
</evidence>
<evidence type="ECO:0000256" key="4">
    <source>
        <dbReference type="ARBA" id="ARBA00022679"/>
    </source>
</evidence>
<dbReference type="HAMAP" id="MF_00185">
    <property type="entry name" value="IPP_trans"/>
    <property type="match status" value="1"/>
</dbReference>
<evidence type="ECO:0000256" key="5">
    <source>
        <dbReference type="ARBA" id="ARBA00022694"/>
    </source>
</evidence>
<keyword evidence="6 10" id="KW-0547">Nucleotide-binding</keyword>
<evidence type="ECO:0000256" key="13">
    <source>
        <dbReference type="RuleBase" id="RU003785"/>
    </source>
</evidence>
<evidence type="ECO:0000256" key="8">
    <source>
        <dbReference type="ARBA" id="ARBA00022842"/>
    </source>
</evidence>
<comment type="cofactor">
    <cofactor evidence="1 10">
        <name>Mg(2+)</name>
        <dbReference type="ChEBI" id="CHEBI:18420"/>
    </cofactor>
</comment>
<evidence type="ECO:0000256" key="1">
    <source>
        <dbReference type="ARBA" id="ARBA00001946"/>
    </source>
</evidence>
<evidence type="ECO:0000256" key="12">
    <source>
        <dbReference type="RuleBase" id="RU003784"/>
    </source>
</evidence>
<organism evidence="14 15">
    <name type="scientific">Tahibacter soli</name>
    <dbReference type="NCBI Taxonomy" id="2983605"/>
    <lineage>
        <taxon>Bacteria</taxon>
        <taxon>Pseudomonadati</taxon>
        <taxon>Pseudomonadota</taxon>
        <taxon>Gammaproteobacteria</taxon>
        <taxon>Lysobacterales</taxon>
        <taxon>Rhodanobacteraceae</taxon>
        <taxon>Tahibacter</taxon>
    </lineage>
</organism>
<comment type="caution">
    <text evidence="14">The sequence shown here is derived from an EMBL/GenBank/DDBJ whole genome shotgun (WGS) entry which is preliminary data.</text>
</comment>
<dbReference type="PANTHER" id="PTHR11088">
    <property type="entry name" value="TRNA DIMETHYLALLYLTRANSFERASE"/>
    <property type="match status" value="1"/>
</dbReference>
<evidence type="ECO:0000313" key="14">
    <source>
        <dbReference type="EMBL" id="MDC8012113.1"/>
    </source>
</evidence>
<protein>
    <recommendedName>
        <fullName evidence="10">tRNA dimethylallyltransferase</fullName>
        <ecNumber evidence="10">2.5.1.75</ecNumber>
    </recommendedName>
    <alternativeName>
        <fullName evidence="10">Dimethylallyl diphosphate:tRNA dimethylallyltransferase</fullName>
        <shortName evidence="10">DMAPP:tRNA dimethylallyltransferase</shortName>
        <shortName evidence="10">DMATase</shortName>
    </alternativeName>
    <alternativeName>
        <fullName evidence="10">Isopentenyl-diphosphate:tRNA isopentenyltransferase</fullName>
        <shortName evidence="10">IPP transferase</shortName>
        <shortName evidence="10">IPPT</shortName>
        <shortName evidence="10">IPTase</shortName>
    </alternativeName>
</protein>
<gene>
    <name evidence="10 14" type="primary">miaA</name>
    <name evidence="14" type="ORF">OD750_006085</name>
</gene>
<evidence type="ECO:0000256" key="3">
    <source>
        <dbReference type="ARBA" id="ARBA00005842"/>
    </source>
</evidence>
<comment type="catalytic activity">
    <reaction evidence="9 10 11">
        <text>adenosine(37) in tRNA + dimethylallyl diphosphate = N(6)-dimethylallyladenosine(37) in tRNA + diphosphate</text>
        <dbReference type="Rhea" id="RHEA:26482"/>
        <dbReference type="Rhea" id="RHEA-COMP:10162"/>
        <dbReference type="Rhea" id="RHEA-COMP:10375"/>
        <dbReference type="ChEBI" id="CHEBI:33019"/>
        <dbReference type="ChEBI" id="CHEBI:57623"/>
        <dbReference type="ChEBI" id="CHEBI:74411"/>
        <dbReference type="ChEBI" id="CHEBI:74415"/>
        <dbReference type="EC" id="2.5.1.75"/>
    </reaction>
</comment>
<comment type="caution">
    <text evidence="10">Lacks conserved residue(s) required for the propagation of feature annotation.</text>
</comment>
<keyword evidence="4 10" id="KW-0808">Transferase</keyword>
<dbReference type="Proteomes" id="UP001139971">
    <property type="component" value="Unassembled WGS sequence"/>
</dbReference>
<feature type="binding site" evidence="10">
    <location>
        <begin position="16"/>
        <end position="21"/>
    </location>
    <ligand>
        <name>substrate</name>
    </ligand>
</feature>
<evidence type="ECO:0000256" key="10">
    <source>
        <dbReference type="HAMAP-Rule" id="MF_00185"/>
    </source>
</evidence>
<dbReference type="InterPro" id="IPR027417">
    <property type="entry name" value="P-loop_NTPase"/>
</dbReference>
<dbReference type="GO" id="GO:0052381">
    <property type="term" value="F:tRNA dimethylallyltransferase activity"/>
    <property type="evidence" value="ECO:0007669"/>
    <property type="project" value="UniProtKB-UniRule"/>
</dbReference>